<name>A0ABS9X1N3_9GAMM</name>
<evidence type="ECO:0000313" key="2">
    <source>
        <dbReference type="Proteomes" id="UP001139646"/>
    </source>
</evidence>
<dbReference type="InterPro" id="IPR036890">
    <property type="entry name" value="HATPase_C_sf"/>
</dbReference>
<dbReference type="SUPFAM" id="SSF55874">
    <property type="entry name" value="ATPase domain of HSP90 chaperone/DNA topoisomerase II/histidine kinase"/>
    <property type="match status" value="1"/>
</dbReference>
<proteinExistence type="predicted"/>
<organism evidence="1 2">
    <name type="scientific">Colwellia maritima</name>
    <dbReference type="NCBI Taxonomy" id="2912588"/>
    <lineage>
        <taxon>Bacteria</taxon>
        <taxon>Pseudomonadati</taxon>
        <taxon>Pseudomonadota</taxon>
        <taxon>Gammaproteobacteria</taxon>
        <taxon>Alteromonadales</taxon>
        <taxon>Colwelliaceae</taxon>
        <taxon>Colwellia</taxon>
    </lineage>
</organism>
<protein>
    <recommendedName>
        <fullName evidence="3">Histidine kinase/HSP90-like ATPase domain-containing protein</fullName>
    </recommendedName>
</protein>
<reference evidence="1" key="1">
    <citation type="submission" date="2022-01" db="EMBL/GenBank/DDBJ databases">
        <title>Colwellia maritima, isolated from seawater.</title>
        <authorList>
            <person name="Kristyanto S."/>
            <person name="Jung J."/>
            <person name="Jeon C.O."/>
        </authorList>
    </citation>
    <scope>NUCLEOTIDE SEQUENCE</scope>
    <source>
        <strain evidence="1">MSW7</strain>
    </source>
</reference>
<evidence type="ECO:0000313" key="1">
    <source>
        <dbReference type="EMBL" id="MCI2284159.1"/>
    </source>
</evidence>
<dbReference type="Proteomes" id="UP001139646">
    <property type="component" value="Unassembled WGS sequence"/>
</dbReference>
<gene>
    <name evidence="1" type="ORF">L3081_13190</name>
</gene>
<accession>A0ABS9X1N3</accession>
<dbReference type="Gene3D" id="3.30.565.10">
    <property type="entry name" value="Histidine kinase-like ATPase, C-terminal domain"/>
    <property type="match status" value="1"/>
</dbReference>
<evidence type="ECO:0008006" key="3">
    <source>
        <dbReference type="Google" id="ProtNLM"/>
    </source>
</evidence>
<dbReference type="EMBL" id="JAKKSL010000002">
    <property type="protein sequence ID" value="MCI2284159.1"/>
    <property type="molecule type" value="Genomic_DNA"/>
</dbReference>
<sequence length="50" mass="5188">MGCGLGLAIVKHIADLHGAEIALSRSESLKGLKVVVTFPGNVNDKEIGND</sequence>
<keyword evidence="2" id="KW-1185">Reference proteome</keyword>
<comment type="caution">
    <text evidence="1">The sequence shown here is derived from an EMBL/GenBank/DDBJ whole genome shotgun (WGS) entry which is preliminary data.</text>
</comment>